<name>A0ABD2X4H0_9HYME</name>
<proteinExistence type="predicted"/>
<evidence type="ECO:0000256" key="1">
    <source>
        <dbReference type="SAM" id="MobiDB-lite"/>
    </source>
</evidence>
<dbReference type="EMBL" id="JBJJXI010000054">
    <property type="protein sequence ID" value="KAL3399920.1"/>
    <property type="molecule type" value="Genomic_DNA"/>
</dbReference>
<sequence>MSKRNARYYLAKNASRANSTSQNDRGTIKYDDDKSEADNRLRQRVSRIWRSLSGRLKTSRVRIGEILGSFVSSVDSDLVTEYEDDDDRSDFCSEHKRTAKRRSKEAGGCRRPARDDHLLRRDVIARDDRVCCAKFQSYLESRVRDSAPCCDKSAERPVPATSYKAIYNFALYNSAARTNDLFARYNMFIYLPSLRAELQ</sequence>
<evidence type="ECO:0000313" key="3">
    <source>
        <dbReference type="Proteomes" id="UP001627154"/>
    </source>
</evidence>
<feature type="compositionally biased region" description="Basic and acidic residues" evidence="1">
    <location>
        <begin position="26"/>
        <end position="36"/>
    </location>
</feature>
<dbReference type="AlphaFoldDB" id="A0ABD2X4H0"/>
<gene>
    <name evidence="2" type="ORF">TKK_006551</name>
</gene>
<dbReference type="Proteomes" id="UP001627154">
    <property type="component" value="Unassembled WGS sequence"/>
</dbReference>
<comment type="caution">
    <text evidence="2">The sequence shown here is derived from an EMBL/GenBank/DDBJ whole genome shotgun (WGS) entry which is preliminary data.</text>
</comment>
<organism evidence="2 3">
    <name type="scientific">Trichogramma kaykai</name>
    <dbReference type="NCBI Taxonomy" id="54128"/>
    <lineage>
        <taxon>Eukaryota</taxon>
        <taxon>Metazoa</taxon>
        <taxon>Ecdysozoa</taxon>
        <taxon>Arthropoda</taxon>
        <taxon>Hexapoda</taxon>
        <taxon>Insecta</taxon>
        <taxon>Pterygota</taxon>
        <taxon>Neoptera</taxon>
        <taxon>Endopterygota</taxon>
        <taxon>Hymenoptera</taxon>
        <taxon>Apocrita</taxon>
        <taxon>Proctotrupomorpha</taxon>
        <taxon>Chalcidoidea</taxon>
        <taxon>Trichogrammatidae</taxon>
        <taxon>Trichogramma</taxon>
    </lineage>
</organism>
<feature type="region of interest" description="Disordered" evidence="1">
    <location>
        <begin position="1"/>
        <end position="36"/>
    </location>
</feature>
<keyword evidence="3" id="KW-1185">Reference proteome</keyword>
<evidence type="ECO:0000313" key="2">
    <source>
        <dbReference type="EMBL" id="KAL3399920.1"/>
    </source>
</evidence>
<protein>
    <submittedName>
        <fullName evidence="2">Uncharacterized protein</fullName>
    </submittedName>
</protein>
<feature type="compositionally biased region" description="Polar residues" evidence="1">
    <location>
        <begin position="15"/>
        <end position="25"/>
    </location>
</feature>
<accession>A0ABD2X4H0</accession>
<reference evidence="2 3" key="1">
    <citation type="journal article" date="2024" name="bioRxiv">
        <title>A reference genome for Trichogramma kaykai: A tiny desert-dwelling parasitoid wasp with competing sex-ratio distorters.</title>
        <authorList>
            <person name="Culotta J."/>
            <person name="Lindsey A.R."/>
        </authorList>
    </citation>
    <scope>NUCLEOTIDE SEQUENCE [LARGE SCALE GENOMIC DNA]</scope>
    <source>
        <strain evidence="2 3">KSX58</strain>
    </source>
</reference>